<organism evidence="2 3">
    <name type="scientific">Mesorhizobium kowhaii</name>
    <dbReference type="NCBI Taxonomy" id="1300272"/>
    <lineage>
        <taxon>Bacteria</taxon>
        <taxon>Pseudomonadati</taxon>
        <taxon>Pseudomonadota</taxon>
        <taxon>Alphaproteobacteria</taxon>
        <taxon>Hyphomicrobiales</taxon>
        <taxon>Phyllobacteriaceae</taxon>
        <taxon>Mesorhizobium</taxon>
    </lineage>
</organism>
<dbReference type="AlphaFoldDB" id="A0A2W7DZF4"/>
<keyword evidence="1" id="KW-0472">Membrane</keyword>
<name>A0A2W7DZF4_9HYPH</name>
<keyword evidence="1" id="KW-0812">Transmembrane</keyword>
<comment type="caution">
    <text evidence="2">The sequence shown here is derived from an EMBL/GenBank/DDBJ whole genome shotgun (WGS) entry which is preliminary data.</text>
</comment>
<evidence type="ECO:0000256" key="1">
    <source>
        <dbReference type="SAM" id="Phobius"/>
    </source>
</evidence>
<keyword evidence="1" id="KW-1133">Transmembrane helix</keyword>
<sequence length="178" mass="19470">MKRKPLLLFAFPFLILAILAGERTAAFLLGAYPASPTAWWVWLELRPLSTMFWQQVNAYLGGSMAVDAAILAAASIVCWIASQTRRSAFFFLTNHVALLFAGLMIAVGSHSETASTIAAFTSPRGLPFSLTMDFTLKNSLVLLLGTAACVYCHIAFLAEARARSKARTNRILAQQRDL</sequence>
<evidence type="ECO:0000313" key="3">
    <source>
        <dbReference type="Proteomes" id="UP000248616"/>
    </source>
</evidence>
<dbReference type="OrthoDB" id="8097957at2"/>
<dbReference type="EMBL" id="MZXV01000048">
    <property type="protein sequence ID" value="PZV36516.1"/>
    <property type="molecule type" value="Genomic_DNA"/>
</dbReference>
<keyword evidence="3" id="KW-1185">Reference proteome</keyword>
<gene>
    <name evidence="2" type="ORF">B5V02_21050</name>
</gene>
<feature type="transmembrane region" description="Helical" evidence="1">
    <location>
        <begin position="60"/>
        <end position="81"/>
    </location>
</feature>
<feature type="transmembrane region" description="Helical" evidence="1">
    <location>
        <begin position="88"/>
        <end position="107"/>
    </location>
</feature>
<dbReference type="RefSeq" id="WP_111546080.1">
    <property type="nucleotide sequence ID" value="NZ_MZXV01000048.1"/>
</dbReference>
<proteinExistence type="predicted"/>
<reference evidence="3" key="1">
    <citation type="submission" date="2017-03" db="EMBL/GenBank/DDBJ databases">
        <authorList>
            <person name="Safronova V.I."/>
            <person name="Sazanova A.L."/>
            <person name="Chirak E.R."/>
        </authorList>
    </citation>
    <scope>NUCLEOTIDE SEQUENCE [LARGE SCALE GENOMIC DNA]</scope>
    <source>
        <strain evidence="3">Ach-343</strain>
    </source>
</reference>
<dbReference type="Proteomes" id="UP000248616">
    <property type="component" value="Unassembled WGS sequence"/>
</dbReference>
<evidence type="ECO:0000313" key="2">
    <source>
        <dbReference type="EMBL" id="PZV36516.1"/>
    </source>
</evidence>
<feature type="transmembrane region" description="Helical" evidence="1">
    <location>
        <begin position="140"/>
        <end position="158"/>
    </location>
</feature>
<protein>
    <submittedName>
        <fullName evidence="2">Uncharacterized protein</fullName>
    </submittedName>
</protein>
<accession>A0A2W7DZF4</accession>